<organism evidence="9">
    <name type="scientific">Ageratina adenophora</name>
    <dbReference type="NCBI Taxonomy" id="176616"/>
    <lineage>
        <taxon>Eukaryota</taxon>
        <taxon>Viridiplantae</taxon>
        <taxon>Streptophyta</taxon>
        <taxon>Embryophyta</taxon>
        <taxon>Tracheophyta</taxon>
        <taxon>Spermatophyta</taxon>
        <taxon>Magnoliopsida</taxon>
        <taxon>eudicotyledons</taxon>
        <taxon>Gunneridae</taxon>
        <taxon>Pentapetalae</taxon>
        <taxon>asterids</taxon>
        <taxon>campanulids</taxon>
        <taxon>Asterales</taxon>
        <taxon>Asteraceae</taxon>
        <taxon>Asteroideae</taxon>
        <taxon>Heliantheae alliance</taxon>
        <taxon>Eupatorieae</taxon>
        <taxon>Ageratina</taxon>
    </lineage>
</organism>
<dbReference type="PRINTS" id="PR00367">
    <property type="entry name" value="ETHRSPELEMNT"/>
</dbReference>
<proteinExistence type="evidence at transcript level"/>
<dbReference type="PANTHER" id="PTHR31839:SF83">
    <property type="entry name" value="DNA-BINDING DOMAIN-CONTAINING PROTEIN-RELATED"/>
    <property type="match status" value="1"/>
</dbReference>
<evidence type="ECO:0000256" key="1">
    <source>
        <dbReference type="ARBA" id="ARBA00004123"/>
    </source>
</evidence>
<dbReference type="InterPro" id="IPR036955">
    <property type="entry name" value="AP2/ERF_dom_sf"/>
</dbReference>
<protein>
    <submittedName>
        <fullName evidence="9">CBF2 protein</fullName>
    </submittedName>
</protein>
<dbReference type="SMART" id="SM00380">
    <property type="entry name" value="AP2"/>
    <property type="match status" value="1"/>
</dbReference>
<evidence type="ECO:0000256" key="4">
    <source>
        <dbReference type="ARBA" id="ARBA00023159"/>
    </source>
</evidence>
<dbReference type="PANTHER" id="PTHR31839">
    <property type="entry name" value="DEHYDRATION-RESPONSIVE ELEMENT-BINDING PROTEIN 1D"/>
    <property type="match status" value="1"/>
</dbReference>
<evidence type="ECO:0000256" key="5">
    <source>
        <dbReference type="ARBA" id="ARBA00023163"/>
    </source>
</evidence>
<keyword evidence="3" id="KW-0238">DNA-binding</keyword>
<evidence type="ECO:0000256" key="2">
    <source>
        <dbReference type="ARBA" id="ARBA00023015"/>
    </source>
</evidence>
<sequence>MEVFSFPTFSPKNNPIIESPLPSNCSSSTDGVSGYPKTELMLASQNPKKRAGKKKFRETRHPVYRGVRSKNSGKGVCKLKQPNNNSRFWLGTYPTAEMASQAHNVAVLAIRGRSACLNFANSVWRLPIPESSNVKDIQKAAVKAAEAFRPTETDVAVIEESNELTGNVFCVDDESIFEMQGFLADMAEGMMLPPPRTIEYDNCQDDLEFFVDASLWSF</sequence>
<feature type="domain" description="AP2/ERF" evidence="8">
    <location>
        <begin position="63"/>
        <end position="120"/>
    </location>
</feature>
<evidence type="ECO:0000256" key="6">
    <source>
        <dbReference type="ARBA" id="ARBA00023242"/>
    </source>
</evidence>
<evidence type="ECO:0000259" key="8">
    <source>
        <dbReference type="PROSITE" id="PS51032"/>
    </source>
</evidence>
<keyword evidence="6" id="KW-0539">Nucleus</keyword>
<keyword evidence="5" id="KW-0804">Transcription</keyword>
<accession>A0A0B4PLH1</accession>
<dbReference type="InterPro" id="IPR001471">
    <property type="entry name" value="AP2/ERF_dom"/>
</dbReference>
<evidence type="ECO:0000256" key="7">
    <source>
        <dbReference type="ARBA" id="ARBA00024343"/>
    </source>
</evidence>
<dbReference type="EMBL" id="KF804147">
    <property type="protein sequence ID" value="AIT39762.1"/>
    <property type="molecule type" value="mRNA"/>
</dbReference>
<dbReference type="GO" id="GO:0003677">
    <property type="term" value="F:DNA binding"/>
    <property type="evidence" value="ECO:0007669"/>
    <property type="project" value="UniProtKB-KW"/>
</dbReference>
<keyword evidence="4" id="KW-0010">Activator</keyword>
<dbReference type="Gene3D" id="3.30.730.10">
    <property type="entry name" value="AP2/ERF domain"/>
    <property type="match status" value="1"/>
</dbReference>
<reference evidence="9" key="1">
    <citation type="journal article" date="2015" name="Mol. Ecol.">
        <title>ICE1 demethylation drives the range expansion of a plant invader through cold tolerance divergence.</title>
        <authorList>
            <person name="Xie H.J."/>
            <person name="Li H."/>
            <person name="Liu D."/>
            <person name="Dai W.M."/>
            <person name="He J.Y."/>
            <person name="Lin S."/>
            <person name="Duan H."/>
            <person name="Liu L.L."/>
            <person name="Chen S.G."/>
            <person name="Song X.L."/>
            <person name="Valverde B.E."/>
            <person name="Qiang S."/>
        </authorList>
    </citation>
    <scope>NUCLEOTIDE SEQUENCE</scope>
</reference>
<comment type="similarity">
    <text evidence="7">Belongs to the AP2/ERF transcription factor family. ERF subfamily.</text>
</comment>
<name>A0A0B4PLH1_9ASTR</name>
<dbReference type="InterPro" id="IPR016177">
    <property type="entry name" value="DNA-bd_dom_sf"/>
</dbReference>
<dbReference type="CDD" id="cd00018">
    <property type="entry name" value="AP2"/>
    <property type="match status" value="1"/>
</dbReference>
<dbReference type="SUPFAM" id="SSF54171">
    <property type="entry name" value="DNA-binding domain"/>
    <property type="match status" value="1"/>
</dbReference>
<evidence type="ECO:0000256" key="3">
    <source>
        <dbReference type="ARBA" id="ARBA00023125"/>
    </source>
</evidence>
<dbReference type="PROSITE" id="PS51032">
    <property type="entry name" value="AP2_ERF"/>
    <property type="match status" value="1"/>
</dbReference>
<keyword evidence="2" id="KW-0805">Transcription regulation</keyword>
<comment type="subcellular location">
    <subcellularLocation>
        <location evidence="1">Nucleus</location>
    </subcellularLocation>
</comment>
<dbReference type="GO" id="GO:0005634">
    <property type="term" value="C:nucleus"/>
    <property type="evidence" value="ECO:0007669"/>
    <property type="project" value="UniProtKB-SubCell"/>
</dbReference>
<dbReference type="AlphaFoldDB" id="A0A0B4PLH1"/>
<evidence type="ECO:0000313" key="9">
    <source>
        <dbReference type="EMBL" id="AIT39762.1"/>
    </source>
</evidence>
<gene>
    <name evidence="9" type="primary">CBF2</name>
</gene>
<dbReference type="GO" id="GO:0003700">
    <property type="term" value="F:DNA-binding transcription factor activity"/>
    <property type="evidence" value="ECO:0007669"/>
    <property type="project" value="InterPro"/>
</dbReference>
<dbReference type="InterPro" id="IPR045277">
    <property type="entry name" value="DRE1A-I"/>
</dbReference>